<evidence type="ECO:0000256" key="3">
    <source>
        <dbReference type="ARBA" id="ARBA00023069"/>
    </source>
</evidence>
<sequence>MFGGSLDPPKHAKRSRPNPMTYDIQLPCITPGVYGHRGRQPNTDHHVRLLHYRQHLRDADSEFLASEAKRLLKETVTAKYDKHAEKKVFQRHIQERFKEKVKAYEETIEKRRLKLKELLCREEQEFIIETIDKAQKGVDSKMEEMKNKAQLLKAQREAERLEIVNQKRIQQYIDGCVELRPVVYQRNLIDSKNAQLQQMKENQMRKESERELEVMWHNLMKKEQEAKMEKEVQDLLKQNRAMQETMQTWEKQIHGKELLKQEAEKVAAEDRIEMIKLQEQIRREEIEELDAKRRKRDQVAKELREQIEVQERFIAQRKKEEEALNNAMSRLAEVELEKERQKIKDTTSLAKRETAIYRNHLKELEVERKREEEQLDKLLEEHRKMIEKKQEEAFCKLKKARQELQKNVLAERAQQLEYKRQEAENQLRLKEAENELLRMAWESNERLQAEHDRLQALQVKQYREDLRQQIEYNNEQRKLEKKKLERELAEGLAEEERRRQHVLELIDARLHDPAFQHPFRRVLERPSCPCPNPTT</sequence>
<comment type="similarity">
    <text evidence="5">Belongs to the CFAP53 family.</text>
</comment>
<protein>
    <recommendedName>
        <fullName evidence="6">Cilia- and flagella-associated protein 53</fullName>
    </recommendedName>
</protein>
<feature type="coiled-coil region" evidence="7">
    <location>
        <begin position="101"/>
        <end position="162"/>
    </location>
</feature>
<organism evidence="10 11">
    <name type="scientific">Tribolium castaneum</name>
    <name type="common">Red flour beetle</name>
    <dbReference type="NCBI Taxonomy" id="7070"/>
    <lineage>
        <taxon>Eukaryota</taxon>
        <taxon>Metazoa</taxon>
        <taxon>Ecdysozoa</taxon>
        <taxon>Arthropoda</taxon>
        <taxon>Hexapoda</taxon>
        <taxon>Insecta</taxon>
        <taxon>Pterygota</taxon>
        <taxon>Neoptera</taxon>
        <taxon>Endopterygota</taxon>
        <taxon>Coleoptera</taxon>
        <taxon>Polyphaga</taxon>
        <taxon>Cucujiformia</taxon>
        <taxon>Tenebrionidae</taxon>
        <taxon>Tenebrionidae incertae sedis</taxon>
        <taxon>Tribolium</taxon>
    </lineage>
</organism>
<dbReference type="OrthoDB" id="75950at2759"/>
<name>D6WS10_TRICA</name>
<evidence type="ECO:0000256" key="6">
    <source>
        <dbReference type="ARBA" id="ARBA00033773"/>
    </source>
</evidence>
<dbReference type="EMBL" id="KQ971351">
    <property type="protein sequence ID" value="EFA06610.2"/>
    <property type="molecule type" value="Genomic_DNA"/>
</dbReference>
<dbReference type="GO" id="GO:0005929">
    <property type="term" value="C:cilium"/>
    <property type="evidence" value="ECO:0007669"/>
    <property type="project" value="UniProtKB-SubCell"/>
</dbReference>
<reference evidence="10 11" key="2">
    <citation type="journal article" date="2010" name="Nucleic Acids Res.">
        <title>BeetleBase in 2010: revisions to provide comprehensive genomic information for Tribolium castaneum.</title>
        <authorList>
            <person name="Kim H.S."/>
            <person name="Murphy T."/>
            <person name="Xia J."/>
            <person name="Caragea D."/>
            <person name="Park Y."/>
            <person name="Beeman R.W."/>
            <person name="Lorenzen M.D."/>
            <person name="Butcher S."/>
            <person name="Manak J.R."/>
            <person name="Brown S.J."/>
        </authorList>
    </citation>
    <scope>GENOME REANNOTATION</scope>
    <source>
        <strain evidence="10 11">Georgia GA2</strain>
    </source>
</reference>
<accession>D6WS10</accession>
<dbReference type="eggNOG" id="ENOG502T7E8">
    <property type="taxonomic scope" value="Eukaryota"/>
</dbReference>
<dbReference type="InterPro" id="IPR043596">
    <property type="entry name" value="CFAP53/TCHP"/>
</dbReference>
<comment type="subcellular location">
    <subcellularLocation>
        <location evidence="1">Cell projection</location>
        <location evidence="1">Cilium</location>
    </subcellularLocation>
</comment>
<keyword evidence="4" id="KW-0966">Cell projection</keyword>
<keyword evidence="3" id="KW-0969">Cilium</keyword>
<keyword evidence="2 7" id="KW-0175">Coiled coil</keyword>
<dbReference type="PANTHER" id="PTHR31183:SF1">
    <property type="entry name" value="CILIA- AND FLAGELLA-ASSOCIATED PROTEIN 53"/>
    <property type="match status" value="1"/>
</dbReference>
<dbReference type="PANTHER" id="PTHR31183">
    <property type="entry name" value="TRICHOPLEIN KERATIN FILAMENT-BINDING PROTEIN FAMILY MEMBER"/>
    <property type="match status" value="1"/>
</dbReference>
<feature type="domain" description="Trichohyalin-plectin-homology" evidence="9">
    <location>
        <begin position="197"/>
        <end position="509"/>
    </location>
</feature>
<reference evidence="10 11" key="1">
    <citation type="journal article" date="2008" name="Nature">
        <title>The genome of the model beetle and pest Tribolium castaneum.</title>
        <authorList>
            <consortium name="Tribolium Genome Sequencing Consortium"/>
            <person name="Richards S."/>
            <person name="Gibbs R.A."/>
            <person name="Weinstock G.M."/>
            <person name="Brown S.J."/>
            <person name="Denell R."/>
            <person name="Beeman R.W."/>
            <person name="Gibbs R."/>
            <person name="Beeman R.W."/>
            <person name="Brown S.J."/>
            <person name="Bucher G."/>
            <person name="Friedrich M."/>
            <person name="Grimmelikhuijzen C.J."/>
            <person name="Klingler M."/>
            <person name="Lorenzen M."/>
            <person name="Richards S."/>
            <person name="Roth S."/>
            <person name="Schroder R."/>
            <person name="Tautz D."/>
            <person name="Zdobnov E.M."/>
            <person name="Muzny D."/>
            <person name="Gibbs R.A."/>
            <person name="Weinstock G.M."/>
            <person name="Attaway T."/>
            <person name="Bell S."/>
            <person name="Buhay C.J."/>
            <person name="Chandrabose M.N."/>
            <person name="Chavez D."/>
            <person name="Clerk-Blankenburg K.P."/>
            <person name="Cree A."/>
            <person name="Dao M."/>
            <person name="Davis C."/>
            <person name="Chacko J."/>
            <person name="Dinh H."/>
            <person name="Dugan-Rocha S."/>
            <person name="Fowler G."/>
            <person name="Garner T.T."/>
            <person name="Garnes J."/>
            <person name="Gnirke A."/>
            <person name="Hawes A."/>
            <person name="Hernandez J."/>
            <person name="Hines S."/>
            <person name="Holder M."/>
            <person name="Hume J."/>
            <person name="Jhangiani S.N."/>
            <person name="Joshi V."/>
            <person name="Khan Z.M."/>
            <person name="Jackson L."/>
            <person name="Kovar C."/>
            <person name="Kowis A."/>
            <person name="Lee S."/>
            <person name="Lewis L.R."/>
            <person name="Margolis J."/>
            <person name="Morgan M."/>
            <person name="Nazareth L.V."/>
            <person name="Nguyen N."/>
            <person name="Okwuonu G."/>
            <person name="Parker D."/>
            <person name="Richards S."/>
            <person name="Ruiz S.J."/>
            <person name="Santibanez J."/>
            <person name="Savard J."/>
            <person name="Scherer S.E."/>
            <person name="Schneider B."/>
            <person name="Sodergren E."/>
            <person name="Tautz D."/>
            <person name="Vattahil S."/>
            <person name="Villasana D."/>
            <person name="White C.S."/>
            <person name="Wright R."/>
            <person name="Park Y."/>
            <person name="Beeman R.W."/>
            <person name="Lord J."/>
            <person name="Oppert B."/>
            <person name="Lorenzen M."/>
            <person name="Brown S."/>
            <person name="Wang L."/>
            <person name="Savard J."/>
            <person name="Tautz D."/>
            <person name="Richards S."/>
            <person name="Weinstock G."/>
            <person name="Gibbs R.A."/>
            <person name="Liu Y."/>
            <person name="Worley K."/>
            <person name="Weinstock G."/>
            <person name="Elsik C.G."/>
            <person name="Reese J.T."/>
            <person name="Elhaik E."/>
            <person name="Landan G."/>
            <person name="Graur D."/>
            <person name="Arensburger P."/>
            <person name="Atkinson P."/>
            <person name="Beeman R.W."/>
            <person name="Beidler J."/>
            <person name="Brown S.J."/>
            <person name="Demuth J.P."/>
            <person name="Drury D.W."/>
            <person name="Du Y.Z."/>
            <person name="Fujiwara H."/>
            <person name="Lorenzen M."/>
            <person name="Maselli V."/>
            <person name="Osanai M."/>
            <person name="Park Y."/>
            <person name="Robertson H.M."/>
            <person name="Tu Z."/>
            <person name="Wang J.J."/>
            <person name="Wang S."/>
            <person name="Richards S."/>
            <person name="Song H."/>
            <person name="Zhang L."/>
            <person name="Sodergren E."/>
            <person name="Werner D."/>
            <person name="Stanke M."/>
            <person name="Morgenstern B."/>
            <person name="Solovyev V."/>
            <person name="Kosarev P."/>
            <person name="Brown G."/>
            <person name="Chen H.C."/>
            <person name="Ermolaeva O."/>
            <person name="Hlavina W."/>
            <person name="Kapustin Y."/>
            <person name="Kiryutin B."/>
            <person name="Kitts P."/>
            <person name="Maglott D."/>
            <person name="Pruitt K."/>
            <person name="Sapojnikov V."/>
            <person name="Souvorov A."/>
            <person name="Mackey A.J."/>
            <person name="Waterhouse R.M."/>
            <person name="Wyder S."/>
            <person name="Zdobnov E.M."/>
            <person name="Zdobnov E.M."/>
            <person name="Wyder S."/>
            <person name="Kriventseva E.V."/>
            <person name="Kadowaki T."/>
            <person name="Bork P."/>
            <person name="Aranda M."/>
            <person name="Bao R."/>
            <person name="Beermann A."/>
            <person name="Berns N."/>
            <person name="Bolognesi R."/>
            <person name="Bonneton F."/>
            <person name="Bopp D."/>
            <person name="Brown S.J."/>
            <person name="Bucher G."/>
            <person name="Butts T."/>
            <person name="Chaumot A."/>
            <person name="Denell R.E."/>
            <person name="Ferrier D.E."/>
            <person name="Friedrich M."/>
            <person name="Gordon C.M."/>
            <person name="Jindra M."/>
            <person name="Klingler M."/>
            <person name="Lan Q."/>
            <person name="Lattorff H.M."/>
            <person name="Laudet V."/>
            <person name="von Levetsow C."/>
            <person name="Liu Z."/>
            <person name="Lutz R."/>
            <person name="Lynch J.A."/>
            <person name="da Fonseca R.N."/>
            <person name="Posnien N."/>
            <person name="Reuter R."/>
            <person name="Roth S."/>
            <person name="Savard J."/>
            <person name="Schinko J.B."/>
            <person name="Schmitt C."/>
            <person name="Schoppmeier M."/>
            <person name="Schroder R."/>
            <person name="Shippy T.D."/>
            <person name="Simonnet F."/>
            <person name="Marques-Souza H."/>
            <person name="Tautz D."/>
            <person name="Tomoyasu Y."/>
            <person name="Trauner J."/>
            <person name="Van der Zee M."/>
            <person name="Vervoort M."/>
            <person name="Wittkopp N."/>
            <person name="Wimmer E.A."/>
            <person name="Yang X."/>
            <person name="Jones A.K."/>
            <person name="Sattelle D.B."/>
            <person name="Ebert P.R."/>
            <person name="Nelson D."/>
            <person name="Scott J.G."/>
            <person name="Beeman R.W."/>
            <person name="Muthukrishnan S."/>
            <person name="Kramer K.J."/>
            <person name="Arakane Y."/>
            <person name="Beeman R.W."/>
            <person name="Zhu Q."/>
            <person name="Hogenkamp D."/>
            <person name="Dixit R."/>
            <person name="Oppert B."/>
            <person name="Jiang H."/>
            <person name="Zou Z."/>
            <person name="Marshall J."/>
            <person name="Elpidina E."/>
            <person name="Vinokurov K."/>
            <person name="Oppert C."/>
            <person name="Zou Z."/>
            <person name="Evans J."/>
            <person name="Lu Z."/>
            <person name="Zhao P."/>
            <person name="Sumathipala N."/>
            <person name="Altincicek B."/>
            <person name="Vilcinskas A."/>
            <person name="Williams M."/>
            <person name="Hultmark D."/>
            <person name="Hetru C."/>
            <person name="Jiang H."/>
            <person name="Grimmelikhuijzen C.J."/>
            <person name="Hauser F."/>
            <person name="Cazzamali G."/>
            <person name="Williamson M."/>
            <person name="Park Y."/>
            <person name="Li B."/>
            <person name="Tanaka Y."/>
            <person name="Predel R."/>
            <person name="Neupert S."/>
            <person name="Schachtner J."/>
            <person name="Verleyen P."/>
            <person name="Raible F."/>
            <person name="Bork P."/>
            <person name="Friedrich M."/>
            <person name="Walden K.K."/>
            <person name="Robertson H.M."/>
            <person name="Angeli S."/>
            <person name="Foret S."/>
            <person name="Bucher G."/>
            <person name="Schuetz S."/>
            <person name="Maleszka R."/>
            <person name="Wimmer E.A."/>
            <person name="Beeman R.W."/>
            <person name="Lorenzen M."/>
            <person name="Tomoyasu Y."/>
            <person name="Miller S.C."/>
            <person name="Grossmann D."/>
            <person name="Bucher G."/>
        </authorList>
    </citation>
    <scope>NUCLEOTIDE SEQUENCE [LARGE SCALE GENOMIC DNA]</scope>
    <source>
        <strain evidence="10 11">Georgia GA2</strain>
    </source>
</reference>
<evidence type="ECO:0000256" key="8">
    <source>
        <dbReference type="SAM" id="MobiDB-lite"/>
    </source>
</evidence>
<proteinExistence type="inferred from homology"/>
<dbReference type="Pfam" id="PF13868">
    <property type="entry name" value="TPH"/>
    <property type="match status" value="1"/>
</dbReference>
<evidence type="ECO:0000256" key="7">
    <source>
        <dbReference type="SAM" id="Coils"/>
    </source>
</evidence>
<evidence type="ECO:0000256" key="5">
    <source>
        <dbReference type="ARBA" id="ARBA00033747"/>
    </source>
</evidence>
<dbReference type="Proteomes" id="UP000007266">
    <property type="component" value="Linkage group 7"/>
</dbReference>
<evidence type="ECO:0000256" key="4">
    <source>
        <dbReference type="ARBA" id="ARBA00023273"/>
    </source>
</evidence>
<feature type="coiled-coil region" evidence="7">
    <location>
        <begin position="189"/>
        <end position="440"/>
    </location>
</feature>
<feature type="coiled-coil region" evidence="7">
    <location>
        <begin position="467"/>
        <end position="499"/>
    </location>
</feature>
<keyword evidence="11" id="KW-1185">Reference proteome</keyword>
<evidence type="ECO:0000313" key="11">
    <source>
        <dbReference type="Proteomes" id="UP000007266"/>
    </source>
</evidence>
<dbReference type="OMA" id="ITPHPFK"/>
<evidence type="ECO:0000259" key="9">
    <source>
        <dbReference type="Pfam" id="PF13868"/>
    </source>
</evidence>
<feature type="region of interest" description="Disordered" evidence="8">
    <location>
        <begin position="1"/>
        <end position="21"/>
    </location>
</feature>
<dbReference type="FunCoup" id="D6WS10">
    <property type="interactions" value="9"/>
</dbReference>
<evidence type="ECO:0000256" key="2">
    <source>
        <dbReference type="ARBA" id="ARBA00023054"/>
    </source>
</evidence>
<dbReference type="KEGG" id="tca:100142508"/>
<dbReference type="HOGENOM" id="CLU_493765_0_0_1"/>
<dbReference type="InParanoid" id="D6WS10"/>
<evidence type="ECO:0000313" key="10">
    <source>
        <dbReference type="EMBL" id="EFA06610.2"/>
    </source>
</evidence>
<gene>
    <name evidence="10" type="primary">AUGUSTUS-3.0.2_09525</name>
    <name evidence="10" type="ORF">TcasGA2_TC009525</name>
</gene>
<evidence type="ECO:0000256" key="1">
    <source>
        <dbReference type="ARBA" id="ARBA00004138"/>
    </source>
</evidence>
<dbReference type="AlphaFoldDB" id="D6WS10"/>
<dbReference type="InterPro" id="IPR043597">
    <property type="entry name" value="TPH_dom"/>
</dbReference>
<dbReference type="STRING" id="7070.D6WS10"/>